<dbReference type="Proteomes" id="UP000235672">
    <property type="component" value="Unassembled WGS sequence"/>
</dbReference>
<evidence type="ECO:0000313" key="3">
    <source>
        <dbReference type="Proteomes" id="UP000235672"/>
    </source>
</evidence>
<evidence type="ECO:0000256" key="1">
    <source>
        <dbReference type="SAM" id="MobiDB-lite"/>
    </source>
</evidence>
<name>A0A2J6Q6M8_9HELO</name>
<dbReference type="EMBL" id="KZ613479">
    <property type="protein sequence ID" value="PMD21922.1"/>
    <property type="molecule type" value="Genomic_DNA"/>
</dbReference>
<accession>A0A2J6Q6M8</accession>
<sequence>MPAREHGHIQSRSWQAGESKAISGGWDGRAGTAWDGAKEGQAPGHQGRDSHPRKGIIAASRSVLEASFLHRDHRSAAQPGPCGHGTRMVAGLRVARRSRAVVRLGGVRGGAQTLVEMEAKGNSGVWTASKLAERWELDGRSLSTCHAHEVPPVWGLPRERMPALAGGFYRAQKCFIVHSEQLRLLGRALLSRAWRGRKNDA</sequence>
<dbReference type="AlphaFoldDB" id="A0A2J6Q6M8"/>
<evidence type="ECO:0000313" key="2">
    <source>
        <dbReference type="EMBL" id="PMD21922.1"/>
    </source>
</evidence>
<reference evidence="2 3" key="1">
    <citation type="submission" date="2016-05" db="EMBL/GenBank/DDBJ databases">
        <title>A degradative enzymes factory behind the ericoid mycorrhizal symbiosis.</title>
        <authorList>
            <consortium name="DOE Joint Genome Institute"/>
            <person name="Martino E."/>
            <person name="Morin E."/>
            <person name="Grelet G."/>
            <person name="Kuo A."/>
            <person name="Kohler A."/>
            <person name="Daghino S."/>
            <person name="Barry K."/>
            <person name="Choi C."/>
            <person name="Cichocki N."/>
            <person name="Clum A."/>
            <person name="Copeland A."/>
            <person name="Hainaut M."/>
            <person name="Haridas S."/>
            <person name="Labutti K."/>
            <person name="Lindquist E."/>
            <person name="Lipzen A."/>
            <person name="Khouja H.-R."/>
            <person name="Murat C."/>
            <person name="Ohm R."/>
            <person name="Olson A."/>
            <person name="Spatafora J."/>
            <person name="Veneault-Fourrey C."/>
            <person name="Henrissat B."/>
            <person name="Grigoriev I."/>
            <person name="Martin F."/>
            <person name="Perotto S."/>
        </authorList>
    </citation>
    <scope>NUCLEOTIDE SEQUENCE [LARGE SCALE GENOMIC DNA]</scope>
    <source>
        <strain evidence="2 3">UAMH 7357</strain>
    </source>
</reference>
<protein>
    <submittedName>
        <fullName evidence="2">Uncharacterized protein</fullName>
    </submittedName>
</protein>
<gene>
    <name evidence="2" type="ORF">NA56DRAFT_702897</name>
</gene>
<keyword evidence="3" id="KW-1185">Reference proteome</keyword>
<proteinExistence type="predicted"/>
<feature type="region of interest" description="Disordered" evidence="1">
    <location>
        <begin position="1"/>
        <end position="52"/>
    </location>
</feature>
<organism evidence="2 3">
    <name type="scientific">Hyaloscypha hepaticicola</name>
    <dbReference type="NCBI Taxonomy" id="2082293"/>
    <lineage>
        <taxon>Eukaryota</taxon>
        <taxon>Fungi</taxon>
        <taxon>Dikarya</taxon>
        <taxon>Ascomycota</taxon>
        <taxon>Pezizomycotina</taxon>
        <taxon>Leotiomycetes</taxon>
        <taxon>Helotiales</taxon>
        <taxon>Hyaloscyphaceae</taxon>
        <taxon>Hyaloscypha</taxon>
    </lineage>
</organism>